<dbReference type="Proteomes" id="UP000295258">
    <property type="component" value="Unassembled WGS sequence"/>
</dbReference>
<gene>
    <name evidence="2" type="ORF">E1292_09905</name>
</gene>
<sequence length="143" mass="15560">MPAQRRVRARRPAERDAESQEPVEDQQAGDRPVEDEPDEEASRDDAPPARSRARALSAGGAGAAGLRHIVELTGRESEGITLVKPEGDGWVVGVEVVEDRRIPSSGDVLALYQAELDADGELRSYRRLRRYRRGSGDQGEGGS</sequence>
<organism evidence="2 3">
    <name type="scientific">Nonomuraea deserti</name>
    <dbReference type="NCBI Taxonomy" id="1848322"/>
    <lineage>
        <taxon>Bacteria</taxon>
        <taxon>Bacillati</taxon>
        <taxon>Actinomycetota</taxon>
        <taxon>Actinomycetes</taxon>
        <taxon>Streptosporangiales</taxon>
        <taxon>Streptosporangiaceae</taxon>
        <taxon>Nonomuraea</taxon>
    </lineage>
</organism>
<evidence type="ECO:0000256" key="1">
    <source>
        <dbReference type="SAM" id="MobiDB-lite"/>
    </source>
</evidence>
<reference evidence="2 3" key="1">
    <citation type="submission" date="2019-03" db="EMBL/GenBank/DDBJ databases">
        <title>Draft genome sequences of novel Actinobacteria.</title>
        <authorList>
            <person name="Sahin N."/>
            <person name="Ay H."/>
            <person name="Saygin H."/>
        </authorList>
    </citation>
    <scope>NUCLEOTIDE SEQUENCE [LARGE SCALE GENOMIC DNA]</scope>
    <source>
        <strain evidence="2 3">KC310</strain>
    </source>
</reference>
<dbReference type="AlphaFoldDB" id="A0A4R4W1V8"/>
<keyword evidence="3" id="KW-1185">Reference proteome</keyword>
<proteinExistence type="predicted"/>
<feature type="compositionally biased region" description="Low complexity" evidence="1">
    <location>
        <begin position="48"/>
        <end position="58"/>
    </location>
</feature>
<feature type="compositionally biased region" description="Basic residues" evidence="1">
    <location>
        <begin position="1"/>
        <end position="10"/>
    </location>
</feature>
<feature type="compositionally biased region" description="Acidic residues" evidence="1">
    <location>
        <begin position="33"/>
        <end position="42"/>
    </location>
</feature>
<dbReference type="InterPro" id="IPR008634">
    <property type="entry name" value="Gas-vesicle_GvpO"/>
</dbReference>
<name>A0A4R4W1V8_9ACTN</name>
<feature type="region of interest" description="Disordered" evidence="1">
    <location>
        <begin position="1"/>
        <end position="63"/>
    </location>
</feature>
<dbReference type="RefSeq" id="WP_132594277.1">
    <property type="nucleotide sequence ID" value="NZ_SMKO01000017.1"/>
</dbReference>
<accession>A0A4R4W1V8</accession>
<dbReference type="Pfam" id="PF05800">
    <property type="entry name" value="GvpO"/>
    <property type="match status" value="1"/>
</dbReference>
<comment type="caution">
    <text evidence="2">The sequence shown here is derived from an EMBL/GenBank/DDBJ whole genome shotgun (WGS) entry which is preliminary data.</text>
</comment>
<dbReference type="EMBL" id="SMKO01000017">
    <property type="protein sequence ID" value="TDD09384.1"/>
    <property type="molecule type" value="Genomic_DNA"/>
</dbReference>
<evidence type="ECO:0000313" key="3">
    <source>
        <dbReference type="Proteomes" id="UP000295258"/>
    </source>
</evidence>
<evidence type="ECO:0000313" key="2">
    <source>
        <dbReference type="EMBL" id="TDD09384.1"/>
    </source>
</evidence>
<protein>
    <submittedName>
        <fullName evidence="2">Gas vesicle protein</fullName>
    </submittedName>
</protein>
<dbReference type="GO" id="GO:0031412">
    <property type="term" value="P:gas vesicle organization"/>
    <property type="evidence" value="ECO:0007669"/>
    <property type="project" value="InterPro"/>
</dbReference>